<dbReference type="Pfam" id="PF19864">
    <property type="entry name" value="Radical_SAM_N2"/>
    <property type="match status" value="1"/>
</dbReference>
<evidence type="ECO:0000259" key="1">
    <source>
        <dbReference type="Pfam" id="PF19864"/>
    </source>
</evidence>
<dbReference type="InterPro" id="IPR045784">
    <property type="entry name" value="Radical_SAM_N2"/>
</dbReference>
<dbReference type="SUPFAM" id="SSF102114">
    <property type="entry name" value="Radical SAM enzymes"/>
    <property type="match status" value="1"/>
</dbReference>
<dbReference type="PANTHER" id="PTHR42731:SF1">
    <property type="entry name" value="RADICAL SAM DOMAIN PROTEIN"/>
    <property type="match status" value="1"/>
</dbReference>
<accession>K1TP94</accession>
<dbReference type="SFLD" id="SFLDS00029">
    <property type="entry name" value="Radical_SAM"/>
    <property type="match status" value="1"/>
</dbReference>
<name>K1TP94_9ZZZZ</name>
<feature type="domain" description="Radical SAM" evidence="1">
    <location>
        <begin position="54"/>
        <end position="204"/>
    </location>
</feature>
<dbReference type="GO" id="GO:0003824">
    <property type="term" value="F:catalytic activity"/>
    <property type="evidence" value="ECO:0007669"/>
    <property type="project" value="InterPro"/>
</dbReference>
<dbReference type="InterPro" id="IPR058240">
    <property type="entry name" value="rSAM_sf"/>
</dbReference>
<dbReference type="InterPro" id="IPR007197">
    <property type="entry name" value="rSAM"/>
</dbReference>
<reference evidence="2" key="1">
    <citation type="journal article" date="2013" name="Environ. Microbiol.">
        <title>Microbiota from the distal guts of lean and obese adolescents exhibit partial functional redundancy besides clear differences in community structure.</title>
        <authorList>
            <person name="Ferrer M."/>
            <person name="Ruiz A."/>
            <person name="Lanza F."/>
            <person name="Haange S.B."/>
            <person name="Oberbach A."/>
            <person name="Till H."/>
            <person name="Bargiela R."/>
            <person name="Campoy C."/>
            <person name="Segura M.T."/>
            <person name="Richter M."/>
            <person name="von Bergen M."/>
            <person name="Seifert J."/>
            <person name="Suarez A."/>
        </authorList>
    </citation>
    <scope>NUCLEOTIDE SEQUENCE</scope>
</reference>
<dbReference type="SFLD" id="SFLDG01082">
    <property type="entry name" value="B12-binding_domain_containing"/>
    <property type="match status" value="1"/>
</dbReference>
<organism evidence="2">
    <name type="scientific">human gut metagenome</name>
    <dbReference type="NCBI Taxonomy" id="408170"/>
    <lineage>
        <taxon>unclassified sequences</taxon>
        <taxon>metagenomes</taxon>
        <taxon>organismal metagenomes</taxon>
    </lineage>
</organism>
<dbReference type="NCBIfam" id="TIGR03960">
    <property type="entry name" value="rSAM_fuse_unch"/>
    <property type="match status" value="1"/>
</dbReference>
<evidence type="ECO:0000313" key="2">
    <source>
        <dbReference type="EMBL" id="EKC71508.1"/>
    </source>
</evidence>
<protein>
    <submittedName>
        <fullName evidence="2">Radical SAM domain-containing protein</fullName>
    </submittedName>
</protein>
<dbReference type="EMBL" id="AJWZ01002237">
    <property type="protein sequence ID" value="EKC71508.1"/>
    <property type="molecule type" value="Genomic_DNA"/>
</dbReference>
<proteinExistence type="predicted"/>
<gene>
    <name evidence="2" type="ORF">OBE_03362</name>
</gene>
<dbReference type="PANTHER" id="PTHR42731">
    <property type="entry name" value="SLL1084 PROTEIN"/>
    <property type="match status" value="1"/>
</dbReference>
<dbReference type="AlphaFoldDB" id="K1TP94"/>
<dbReference type="GO" id="GO:0051536">
    <property type="term" value="F:iron-sulfur cluster binding"/>
    <property type="evidence" value="ECO:0007669"/>
    <property type="project" value="InterPro"/>
</dbReference>
<dbReference type="InterPro" id="IPR023862">
    <property type="entry name" value="CHP03960_rSAM"/>
</dbReference>
<sequence>MLKEKLDKILLKVQKPSRYIGGEVNAVVKDKSKVDIRFAFCFPDTYDIGMSHLGIKILYSLKNSVPNYWCERVFMPLPDMEEQMRKNDIPLYGLESLDPIKDFEFIGFTLQYELCYTNILSMLDLAGVPVFAKDRKDLFPIVMGGGPCVCNAEPIADFFDLFVLGEGEEVNLKMMQLAEKFKKNGGTKQEYLEQAAQIEGIYVPSLYDISYNEDGTVKAITPKNNAPAKVRKQIIDDFDKVYTPDSFVVPYTQIVHDRSVVEVLRGCIRGCRFCQAGFIYRPFREKSKEL</sequence>
<comment type="caution">
    <text evidence="2">The sequence shown here is derived from an EMBL/GenBank/DDBJ whole genome shotgun (WGS) entry which is preliminary data.</text>
</comment>